<name>A0A8H5LSN9_9AGAR</name>
<evidence type="ECO:0000256" key="1">
    <source>
        <dbReference type="ARBA" id="ARBA00022884"/>
    </source>
</evidence>
<dbReference type="Gene3D" id="3.30.70.330">
    <property type="match status" value="2"/>
</dbReference>
<feature type="region of interest" description="Disordered" evidence="3">
    <location>
        <begin position="434"/>
        <end position="459"/>
    </location>
</feature>
<dbReference type="EMBL" id="JAACJM010000015">
    <property type="protein sequence ID" value="KAF5368570.1"/>
    <property type="molecule type" value="Genomic_DNA"/>
</dbReference>
<accession>A0A8H5LSN9</accession>
<protein>
    <recommendedName>
        <fullName evidence="4">RRM domain-containing protein</fullName>
    </recommendedName>
</protein>
<feature type="region of interest" description="Disordered" evidence="3">
    <location>
        <begin position="640"/>
        <end position="676"/>
    </location>
</feature>
<dbReference type="InterPro" id="IPR012677">
    <property type="entry name" value="Nucleotide-bd_a/b_plait_sf"/>
</dbReference>
<dbReference type="SMART" id="SM00360">
    <property type="entry name" value="RRM"/>
    <property type="match status" value="2"/>
</dbReference>
<dbReference type="InterPro" id="IPR000504">
    <property type="entry name" value="RRM_dom"/>
</dbReference>
<dbReference type="SUPFAM" id="SSF54928">
    <property type="entry name" value="RNA-binding domain, RBD"/>
    <property type="match status" value="2"/>
</dbReference>
<dbReference type="Proteomes" id="UP000559256">
    <property type="component" value="Unassembled WGS sequence"/>
</dbReference>
<dbReference type="GO" id="GO:0003723">
    <property type="term" value="F:RNA binding"/>
    <property type="evidence" value="ECO:0007669"/>
    <property type="project" value="UniProtKB-UniRule"/>
</dbReference>
<evidence type="ECO:0000256" key="3">
    <source>
        <dbReference type="SAM" id="MobiDB-lite"/>
    </source>
</evidence>
<feature type="domain" description="RRM" evidence="4">
    <location>
        <begin position="495"/>
        <end position="575"/>
    </location>
</feature>
<feature type="compositionally biased region" description="Polar residues" evidence="3">
    <location>
        <begin position="443"/>
        <end position="459"/>
    </location>
</feature>
<dbReference type="InterPro" id="IPR035979">
    <property type="entry name" value="RBD_domain_sf"/>
</dbReference>
<dbReference type="AlphaFoldDB" id="A0A8H5LSN9"/>
<keyword evidence="1 2" id="KW-0694">RNA-binding</keyword>
<dbReference type="PANTHER" id="PTHR10352">
    <property type="entry name" value="EUKARYOTIC TRANSLATION INITIATION FACTOR 3 SUBUNIT G"/>
    <property type="match status" value="1"/>
</dbReference>
<proteinExistence type="predicted"/>
<dbReference type="PROSITE" id="PS50102">
    <property type="entry name" value="RRM"/>
    <property type="match status" value="1"/>
</dbReference>
<keyword evidence="6" id="KW-1185">Reference proteome</keyword>
<comment type="caution">
    <text evidence="5">The sequence shown here is derived from an EMBL/GenBank/DDBJ whole genome shotgun (WGS) entry which is preliminary data.</text>
</comment>
<dbReference type="OrthoDB" id="410044at2759"/>
<evidence type="ECO:0000256" key="2">
    <source>
        <dbReference type="PROSITE-ProRule" id="PRU00176"/>
    </source>
</evidence>
<feature type="region of interest" description="Disordered" evidence="3">
    <location>
        <begin position="394"/>
        <end position="417"/>
    </location>
</feature>
<evidence type="ECO:0000313" key="6">
    <source>
        <dbReference type="Proteomes" id="UP000559256"/>
    </source>
</evidence>
<feature type="region of interest" description="Disordered" evidence="3">
    <location>
        <begin position="957"/>
        <end position="1029"/>
    </location>
</feature>
<evidence type="ECO:0000313" key="5">
    <source>
        <dbReference type="EMBL" id="KAF5368570.1"/>
    </source>
</evidence>
<sequence>MPFKSPRSRTWGTRFDSLHPSPPPSPKATEPGTDSTVADVVQLPVKASAVKKDSQDASIFVGSLPVNIEPNELLVSLSDHLSDYKEIKSIKVHRDLKGGVCAFIQCEDAAAAGILLNTFHSNPPNPFCNRNLRFEVARAPRSLIISYCIPTSTMTKEIATENDVDGTANATTTITTVVELNLPYAMRIWKNKNTNRQVAGPQFLVSYDFEGGARQNKVNPPELNHILQFDPLRFDDETLKLICTHFGPVEYFRPYNSGDIFPPHNAPRKPNMDTRCFEIKWRYRDDCVSAFTTIRKEVLHLNVSWLHRHDRLALQAGLPAVNPRRHHFVGAYNHSRAQSINESSFTMDRNVMHSTGDPRGDRFGSGRANWLELDFPPLGNAKKVWDEEPSQLKLDQFDGTSGSSPVDDIVPGSRGDVSSNVPASLYREVQSDDTPILGMSPLTPKTSASASGFPTTPTSSNGDCKSSAFLRAFEVDDSTSVDDLISEGNRVLDPTSLFVGGLEMYGPNAWDEPRLLKFFGRFVGLKNVRLIRPPGGRTAFAFIKYDNKESPARAICEENNNVYEGRILRVQLRDYNAPRGNFKAARGRGRYFSGPPTIQPCNDFSFDEARVAVEAENPVVNDVPPSSVEEVEPMVNNQEVVTPLPTPSLPEIDPVEHPEPVSEQPSYPASESAHSEPTLVNKEIETFREWYETGVPSSATCTPPPAGPVMPPAHPMGAYPVPPPPGYYPGAPWMPQYPPMQYPMPYMLGYPPMYQIPNGVCAAPYTSSNGSDASGPIAGPPLPPPPQNPWPGMYGVGVPLYLFPGSSLIEHVQAYIPYPAYPARPSPAERSSPQPLPGQAPVTPEGLFQVDQGPLIPVYQPESLQRYMQDNQIPMQSLPTSVPVQIPPQHMQGWTPIPQQPQPQPAGIQQVLRPVLPPNFQFQVPAPNPGIAAGGNWMPPNPVSQTVPFLPPQSVPTSTNIGHGNLAGGPNGPGNFPRRQGGRKDHQFNGNRHPRRNGRGGVGDGRQNFGGPAMAHVGNPEWNHLHGRR</sequence>
<evidence type="ECO:0000259" key="4">
    <source>
        <dbReference type="PROSITE" id="PS50102"/>
    </source>
</evidence>
<organism evidence="5 6">
    <name type="scientific">Tetrapyrgos nigripes</name>
    <dbReference type="NCBI Taxonomy" id="182062"/>
    <lineage>
        <taxon>Eukaryota</taxon>
        <taxon>Fungi</taxon>
        <taxon>Dikarya</taxon>
        <taxon>Basidiomycota</taxon>
        <taxon>Agaricomycotina</taxon>
        <taxon>Agaricomycetes</taxon>
        <taxon>Agaricomycetidae</taxon>
        <taxon>Agaricales</taxon>
        <taxon>Marasmiineae</taxon>
        <taxon>Marasmiaceae</taxon>
        <taxon>Tetrapyrgos</taxon>
    </lineage>
</organism>
<dbReference type="Pfam" id="PF00076">
    <property type="entry name" value="RRM_1"/>
    <property type="match status" value="1"/>
</dbReference>
<feature type="region of interest" description="Disordered" evidence="3">
    <location>
        <begin position="1"/>
        <end position="36"/>
    </location>
</feature>
<reference evidence="5 6" key="1">
    <citation type="journal article" date="2020" name="ISME J.">
        <title>Uncovering the hidden diversity of litter-decomposition mechanisms in mushroom-forming fungi.</title>
        <authorList>
            <person name="Floudas D."/>
            <person name="Bentzer J."/>
            <person name="Ahren D."/>
            <person name="Johansson T."/>
            <person name="Persson P."/>
            <person name="Tunlid A."/>
        </authorList>
    </citation>
    <scope>NUCLEOTIDE SEQUENCE [LARGE SCALE GENOMIC DNA]</scope>
    <source>
        <strain evidence="5 6">CBS 291.85</strain>
    </source>
</reference>
<gene>
    <name evidence="5" type="ORF">D9758_002330</name>
</gene>